<dbReference type="Proteomes" id="UP000008635">
    <property type="component" value="Chromosome"/>
</dbReference>
<name>E8U883_DEIML</name>
<protein>
    <recommendedName>
        <fullName evidence="1">eCIS core domain-containing protein</fullName>
    </recommendedName>
</protein>
<sequence length="1108" mass="119940">MYMQRKTRTRTPQVLDPKPVLQRPVVPAAQAKRTALQRHLNAHTSRPARTQRQAVHPILTAARLHADTERDEHNARAALLARMDALHHALPDGALQAAQQRQVARRAPTARPARPTTPEDWVRVALHAAQHTQDPHHPERSRPLNAAEYTQHTATLHAATQHLVAAFRSDTAPAAVRHATYGERLATLQRHPGSAPISRMVLHLLPTSERPGVQRAMTAAVQRHAAEDTQDAQALELHDLHAHLAALDADHARPLTERIEARRGHGAPLPDDVRRHLELGLNADLSRVRVHTDTAAHTLSKSVHALAFTSGNDIFFRTGTYTPNTRSGLELLAHEVTHTVQQAQGRVTPGIDPDASLETEARDAGARLAQPFPHPRTLFAPPPHAPGVYTPAAALHRAQHGAVQAALHGPFRALQRHADPTVQRWNPLGAVLDKGRELIAQGLTVIPGYRELCAVFGRDLVTGKAMAQNPNAILTALTKFLPAPLRGIAEHLRESNAIPKAWAWLQGELAALNVGGLLPDIANALKSANLGKARDAVTARITRMRSIVSGSATKLAEIALDAVGAGLGPAARQVIAGLKRSGNVLLQVLKNPAAFARNLIQAVTGGFRAFGRSARTHLQNGLGTWLSGSSGFTFPAKLDVAGVFSTVLTVLGLTYQNFRAAMVRKLGREQTALAEQKVDLVRGIARKGLLFADDVKAHSGDVKSTVVDGVKDEVRNTVIVAATQKLVTMFVPGGGFVNALISAFDTVKFLMDKGRDIMAVVSTAVNSVGAIASGNISSAVSGIERSLAGSIPLALNFLSRLLRLGNIGGKVKGVMTRVKSKLDRARDKVMDKIAGLVAKIGKALPGGRTTKALPKGQSVTPDLAAKQKVLNAALTEAGALLSVQGTTPAAVKRALPGIQKRHGLKSLRLINEGGKRYHIHGKLNPEGDTPSVQLEGGPKPTYFVEDHYDFFHGTIEVFAENIRSGGIDLRYATRPMDFGKGFYVTFNKVHAEQMSGRTSKFRTAERDQGRNTYTNAQLAATVLHFKVNTREMLAYSGREFLEANDAWASFVEWHRADKEHHRYDFVYGPAAKTYKPDHDATKPMKFPKFNQISIHSPALAALFHKGLQ</sequence>
<dbReference type="InterPro" id="IPR025051">
    <property type="entry name" value="DUF3990"/>
</dbReference>
<dbReference type="STRING" id="709986.Deima_1623"/>
<evidence type="ECO:0000313" key="2">
    <source>
        <dbReference type="EMBL" id="ADV67272.1"/>
    </source>
</evidence>
<keyword evidence="3" id="KW-1185">Reference proteome</keyword>
<dbReference type="Pfam" id="PF13699">
    <property type="entry name" value="eCIS_core"/>
    <property type="match status" value="1"/>
</dbReference>
<evidence type="ECO:0000259" key="1">
    <source>
        <dbReference type="Pfam" id="PF13699"/>
    </source>
</evidence>
<dbReference type="HOGENOM" id="CLU_277950_0_0_0"/>
<reference evidence="3" key="2">
    <citation type="submission" date="2011-01" db="EMBL/GenBank/DDBJ databases">
        <title>The complete genome of Deinococcus maricopensis DSM 21211.</title>
        <authorList>
            <consortium name="US DOE Joint Genome Institute (JGI-PGF)"/>
            <person name="Lucas S."/>
            <person name="Copeland A."/>
            <person name="Lapidus A."/>
            <person name="Goodwin L."/>
            <person name="Pitluck S."/>
            <person name="Kyrpides N."/>
            <person name="Mavromatis K."/>
            <person name="Pagani I."/>
            <person name="Ivanova N."/>
            <person name="Ovchinnikova G."/>
            <person name="Zeytun A."/>
            <person name="Detter J.C."/>
            <person name="Han C."/>
            <person name="Land M."/>
            <person name="Hauser L."/>
            <person name="Markowitz V."/>
            <person name="Cheng J.-F."/>
            <person name="Hugenholtz P."/>
            <person name="Woyke T."/>
            <person name="Wu D."/>
            <person name="Pukall R."/>
            <person name="Gehrich-Schroeter G."/>
            <person name="Brambilla E."/>
            <person name="Klenk H.-P."/>
            <person name="Eisen J.A."/>
        </authorList>
    </citation>
    <scope>NUCLEOTIDE SEQUENCE [LARGE SCALE GENOMIC DNA]</scope>
    <source>
        <strain evidence="3">DSM 21211 / LMG 22137 / NRRL B-23946 / LB-34</strain>
    </source>
</reference>
<evidence type="ECO:0000313" key="3">
    <source>
        <dbReference type="Proteomes" id="UP000008635"/>
    </source>
</evidence>
<feature type="domain" description="eCIS core" evidence="1">
    <location>
        <begin position="268"/>
        <end position="345"/>
    </location>
</feature>
<dbReference type="AlphaFoldDB" id="E8U883"/>
<gene>
    <name evidence="2" type="ordered locus">Deima_1623</name>
</gene>
<dbReference type="EMBL" id="CP002454">
    <property type="protein sequence ID" value="ADV67272.1"/>
    <property type="molecule type" value="Genomic_DNA"/>
</dbReference>
<proteinExistence type="predicted"/>
<dbReference type="KEGG" id="dmr:Deima_1623"/>
<dbReference type="eggNOG" id="COG3170">
    <property type="taxonomic scope" value="Bacteria"/>
</dbReference>
<dbReference type="eggNOG" id="COG5412">
    <property type="taxonomic scope" value="Bacteria"/>
</dbReference>
<accession>E8U883</accession>
<dbReference type="InterPro" id="IPR025295">
    <property type="entry name" value="eCIS_core_dom"/>
</dbReference>
<dbReference type="Pfam" id="PF13151">
    <property type="entry name" value="DUF3990"/>
    <property type="match status" value="1"/>
</dbReference>
<reference evidence="2 3" key="1">
    <citation type="journal article" date="2011" name="Stand. Genomic Sci.">
        <title>Complete genome sequence of Deinococcus maricopensis type strain (LB-34).</title>
        <authorList>
            <person name="Pukall R."/>
            <person name="Zeytun A."/>
            <person name="Lucas S."/>
            <person name="Lapidus A."/>
            <person name="Hammon N."/>
            <person name="Deshpande S."/>
            <person name="Nolan M."/>
            <person name="Cheng J.F."/>
            <person name="Pitluck S."/>
            <person name="Liolios K."/>
            <person name="Pagani I."/>
            <person name="Mikhailova N."/>
            <person name="Ivanova N."/>
            <person name="Mavromatis K."/>
            <person name="Pati A."/>
            <person name="Tapia R."/>
            <person name="Han C."/>
            <person name="Goodwin L."/>
            <person name="Chen A."/>
            <person name="Palaniappan K."/>
            <person name="Land M."/>
            <person name="Hauser L."/>
            <person name="Chang Y.J."/>
            <person name="Jeffries C.D."/>
            <person name="Brambilla E.M."/>
            <person name="Rohde M."/>
            <person name="Goker M."/>
            <person name="Detter J.C."/>
            <person name="Woyke T."/>
            <person name="Bristow J."/>
            <person name="Eisen J.A."/>
            <person name="Markowitz V."/>
            <person name="Hugenholtz P."/>
            <person name="Kyrpides N.C."/>
            <person name="Klenk H.P."/>
        </authorList>
    </citation>
    <scope>NUCLEOTIDE SEQUENCE [LARGE SCALE GENOMIC DNA]</scope>
    <source>
        <strain evidence="3">DSM 21211 / LMG 22137 / NRRL B-23946 / LB-34</strain>
    </source>
</reference>
<organism evidence="2 3">
    <name type="scientific">Deinococcus maricopensis (strain DSM 21211 / LMG 22137 / NRRL B-23946 / LB-34)</name>
    <dbReference type="NCBI Taxonomy" id="709986"/>
    <lineage>
        <taxon>Bacteria</taxon>
        <taxon>Thermotogati</taxon>
        <taxon>Deinococcota</taxon>
        <taxon>Deinococci</taxon>
        <taxon>Deinococcales</taxon>
        <taxon>Deinococcaceae</taxon>
        <taxon>Deinococcus</taxon>
    </lineage>
</organism>